<feature type="compositionally biased region" description="Acidic residues" evidence="1">
    <location>
        <begin position="366"/>
        <end position="389"/>
    </location>
</feature>
<keyword evidence="3" id="KW-1185">Reference proteome</keyword>
<evidence type="ECO:0000313" key="3">
    <source>
        <dbReference type="Proteomes" id="UP001320245"/>
    </source>
</evidence>
<accession>A0AAN9YD25</accession>
<reference evidence="2 3" key="1">
    <citation type="journal article" date="2023" name="PLoS ONE">
        <title>Cytospora paraplurivora sp. nov. isolated from orchards with fruit tree decline syndrome in Ontario, Canada.</title>
        <authorList>
            <person name="Ilyukhin E."/>
            <person name="Nguyen H.D.T."/>
            <person name="Castle A.J."/>
            <person name="Ellouze W."/>
        </authorList>
    </citation>
    <scope>NUCLEOTIDE SEQUENCE [LARGE SCALE GENOMIC DNA]</scope>
    <source>
        <strain evidence="2 3">FDS-564</strain>
    </source>
</reference>
<organism evidence="2 3">
    <name type="scientific">Cytospora paraplurivora</name>
    <dbReference type="NCBI Taxonomy" id="2898453"/>
    <lineage>
        <taxon>Eukaryota</taxon>
        <taxon>Fungi</taxon>
        <taxon>Dikarya</taxon>
        <taxon>Ascomycota</taxon>
        <taxon>Pezizomycotina</taxon>
        <taxon>Sordariomycetes</taxon>
        <taxon>Sordariomycetidae</taxon>
        <taxon>Diaporthales</taxon>
        <taxon>Cytosporaceae</taxon>
        <taxon>Cytospora</taxon>
    </lineage>
</organism>
<comment type="caution">
    <text evidence="2">The sequence shown here is derived from an EMBL/GenBank/DDBJ whole genome shotgun (WGS) entry which is preliminary data.</text>
</comment>
<evidence type="ECO:0000256" key="1">
    <source>
        <dbReference type="SAM" id="MobiDB-lite"/>
    </source>
</evidence>
<dbReference type="AlphaFoldDB" id="A0AAN9YD25"/>
<protein>
    <recommendedName>
        <fullName evidence="4">F-box domain-containing protein</fullName>
    </recommendedName>
</protein>
<proteinExistence type="predicted"/>
<feature type="region of interest" description="Disordered" evidence="1">
    <location>
        <begin position="366"/>
        <end position="412"/>
    </location>
</feature>
<dbReference type="EMBL" id="JAJSPL020000038">
    <property type="protein sequence ID" value="KAK7735531.1"/>
    <property type="molecule type" value="Genomic_DNA"/>
</dbReference>
<evidence type="ECO:0008006" key="4">
    <source>
        <dbReference type="Google" id="ProtNLM"/>
    </source>
</evidence>
<sequence length="447" mass="50208">MEKLSPEILSLIASHLFEQPRWARFRADSSSPPRAPYACISRTWQAAVEPYTFAQISLKSSELPEFAATFSSAPYRRLLLRRLSYGVCLPTHGDSRADHARNSQAFGSSMRGLMDLLADWERALDDEDGFRSSRLELSLGFAWDIDNDADGPVDHHFNVCNSSAARRYLTLEDGNECGFVSLAAVRRVTGFKVGVSLGLAPHPETMCRLAGFFPNLEGLDLEYRDPAIKRREMRQEHRLALAKGLDDLRVRLPRLRNLCIRRQGATDPWDHGFANQDLEVDGVDPLCDSVRQIIEAGTLTELELVDVLLSPDLFRDRRNCLDNTCASFPALKRFMIKVGILAPSGEWYYTGDSAAVEAGSLVPDDIGLEDEESDEDNSDEEGSGDEDNTERDAVVNGERPYHPWRTRPDSETFDPLVKCMAKAVLRVWEEWIGDEGNIEMATWPPIK</sequence>
<name>A0AAN9YD25_9PEZI</name>
<evidence type="ECO:0000313" key="2">
    <source>
        <dbReference type="EMBL" id="KAK7735531.1"/>
    </source>
</evidence>
<gene>
    <name evidence="2" type="ORF">SLS53_007444</name>
</gene>
<dbReference type="Proteomes" id="UP001320245">
    <property type="component" value="Unassembled WGS sequence"/>
</dbReference>